<feature type="transmembrane region" description="Helical" evidence="1">
    <location>
        <begin position="496"/>
        <end position="514"/>
    </location>
</feature>
<keyword evidence="1" id="KW-1133">Transmembrane helix</keyword>
<feature type="transmembrane region" description="Helical" evidence="1">
    <location>
        <begin position="466"/>
        <end position="484"/>
    </location>
</feature>
<dbReference type="InterPro" id="IPR000326">
    <property type="entry name" value="PAP2/HPO"/>
</dbReference>
<dbReference type="PANTHER" id="PTHR14969">
    <property type="entry name" value="SPHINGOSINE-1-PHOSPHATE PHOSPHOHYDROLASE"/>
    <property type="match status" value="1"/>
</dbReference>
<feature type="domain" description="Phosphatidic acid phosphatase type 2/haloperoxidase" evidence="2">
    <location>
        <begin position="395"/>
        <end position="511"/>
    </location>
</feature>
<evidence type="ECO:0000256" key="1">
    <source>
        <dbReference type="SAM" id="Phobius"/>
    </source>
</evidence>
<dbReference type="SMART" id="SM00014">
    <property type="entry name" value="acidPPc"/>
    <property type="match status" value="1"/>
</dbReference>
<name>A0A5J6SHA1_9MICO</name>
<evidence type="ECO:0000259" key="2">
    <source>
        <dbReference type="SMART" id="SM00014"/>
    </source>
</evidence>
<proteinExistence type="predicted"/>
<accession>A0A5J6SHA1</accession>
<organism evidence="3">
    <name type="scientific">Rathayibacter sp. FH 236</name>
    <dbReference type="NCBI Taxonomy" id="2615183"/>
    <lineage>
        <taxon>Bacteria</taxon>
        <taxon>Bacillati</taxon>
        <taxon>Actinomycetota</taxon>
        <taxon>Actinomycetes</taxon>
        <taxon>Micrococcales</taxon>
        <taxon>Microbacteriaceae</taxon>
        <taxon>Rathayibacter</taxon>
    </lineage>
</organism>
<feature type="transmembrane region" description="Helical" evidence="1">
    <location>
        <begin position="364"/>
        <end position="389"/>
    </location>
</feature>
<protein>
    <submittedName>
        <fullName evidence="3">Phosphatidylglycerophosphatase B</fullName>
    </submittedName>
</protein>
<dbReference type="EMBL" id="MH813485">
    <property type="protein sequence ID" value="QFF92389.1"/>
    <property type="molecule type" value="Genomic_DNA"/>
</dbReference>
<feature type="transmembrane region" description="Helical" evidence="1">
    <location>
        <begin position="395"/>
        <end position="414"/>
    </location>
</feature>
<dbReference type="Pfam" id="PF01569">
    <property type="entry name" value="PAP2"/>
    <property type="match status" value="1"/>
</dbReference>
<keyword evidence="1" id="KW-0812">Transmembrane</keyword>
<dbReference type="SUPFAM" id="SSF48317">
    <property type="entry name" value="Acid phosphatase/Vanadium-dependent haloperoxidase"/>
    <property type="match status" value="1"/>
</dbReference>
<evidence type="ECO:0000313" key="3">
    <source>
        <dbReference type="EMBL" id="QFF92389.1"/>
    </source>
</evidence>
<dbReference type="InterPro" id="IPR036938">
    <property type="entry name" value="PAP2/HPO_sf"/>
</dbReference>
<feature type="transmembrane region" description="Helical" evidence="1">
    <location>
        <begin position="319"/>
        <end position="343"/>
    </location>
</feature>
<reference evidence="3" key="1">
    <citation type="submission" date="2018-08" db="EMBL/GenBank/DDBJ databases">
        <title>Conservation of the tunicamycin-related biosynthetic gene cluster in the select agent Rathayibacter toxicus, and its identification in other Rathayibacter species.</title>
        <authorList>
            <person name="Tancos M.A."/>
            <person name="Sechler A.J."/>
            <person name="Davis E.W.Jr."/>
            <person name="Chang J.H."/>
            <person name="Rogers E.E."/>
        </authorList>
    </citation>
    <scope>NUCLEOTIDE SEQUENCE</scope>
    <source>
        <strain evidence="3">FH236</strain>
    </source>
</reference>
<sequence>MPVSCVIKKLRVFDQGAIVSQDRTVRYSALANPVGALTLRSTELTPSGLVGQVDALSNQKISALALDKAAECAEIFSAAELNYEVCAVLDPDEDAAPIRMIFTGPYLDVIFVDGIYRRYLVRTEALGLWEFALVVILKESRLSDERLSDVLILSRRAARTSDTAMMMGFTLESRGLPNPLVMARPVRWLYPAVGCRYSSLSAAICCAPNFRWHSFSFSVLVHSIYCGRTFFGAPSCVTVLDNNLLPTDCAPGEHIFHTSRPEGIERVRALADNDGTLLALVAHIDTIESMLGRRCKDGAMRRSRSLTRYLARVDENSDFVVRIAHISVMVSLSVLIVSTFIPFDRPLSIRLFSFGRDLPIVQNFFGFLSASGNPLPGTVLTVAITLILLIKRRPLASIVFVTIPLAASLSSSLFKEIVERPRPRFFCEEYPSSCVVIDFSMPSAHAVSATVLYSLATATLTSRARFPLWALVTLLVFGFGISWSRVVLGAHYATDVVAGEGLGSAWALVGIYIIHLETRPSLGSITFAEGKYHENGR</sequence>
<dbReference type="Gene3D" id="1.20.144.10">
    <property type="entry name" value="Phosphatidic acid phosphatase type 2/haloperoxidase"/>
    <property type="match status" value="1"/>
</dbReference>
<gene>
    <name evidence="3" type="primary">tunL</name>
</gene>
<keyword evidence="1" id="KW-0472">Membrane</keyword>
<dbReference type="AlphaFoldDB" id="A0A5J6SHA1"/>
<dbReference type="CDD" id="cd03392">
    <property type="entry name" value="PAP2_like_2"/>
    <property type="match status" value="1"/>
</dbReference>
<dbReference type="PANTHER" id="PTHR14969:SF13">
    <property type="entry name" value="AT30094P"/>
    <property type="match status" value="1"/>
</dbReference>